<dbReference type="EMBL" id="LKHV02000001">
    <property type="protein sequence ID" value="MCS5708575.1"/>
    <property type="molecule type" value="Genomic_DNA"/>
</dbReference>
<keyword evidence="2" id="KW-1133">Transmembrane helix</keyword>
<evidence type="ECO:0000313" key="3">
    <source>
        <dbReference type="EMBL" id="KRG19844.1"/>
    </source>
</evidence>
<feature type="transmembrane region" description="Helical" evidence="2">
    <location>
        <begin position="54"/>
        <end position="77"/>
    </location>
</feature>
<comment type="caution">
    <text evidence="3">The sequence shown here is derived from an EMBL/GenBank/DDBJ whole genome shotgun (WGS) entry which is preliminary data.</text>
</comment>
<evidence type="ECO:0000256" key="1">
    <source>
        <dbReference type="SAM" id="MobiDB-lite"/>
    </source>
</evidence>
<evidence type="ECO:0000313" key="4">
    <source>
        <dbReference type="EMBL" id="MCS5708575.1"/>
    </source>
</evidence>
<accession>A0A0Q9YSC0</accession>
<organism evidence="3">
    <name type="scientific">Candidatus Berkiella cookevillensis</name>
    <dbReference type="NCBI Taxonomy" id="437022"/>
    <lineage>
        <taxon>Bacteria</taxon>
        <taxon>Pseudomonadati</taxon>
        <taxon>Pseudomonadota</taxon>
        <taxon>Gammaproteobacteria</taxon>
        <taxon>Candidatus Berkiellales</taxon>
        <taxon>Candidatus Berkiellaceae</taxon>
        <taxon>Candidatus Berkiella</taxon>
    </lineage>
</organism>
<gene>
    <name evidence="3" type="ORF">CC99x_00065</name>
    <name evidence="4" type="ORF">CC99x_006590</name>
</gene>
<dbReference type="EMBL" id="LKHV01000001">
    <property type="protein sequence ID" value="KRG19844.1"/>
    <property type="molecule type" value="Genomic_DNA"/>
</dbReference>
<name>A0A0Q9YSC0_9GAMM</name>
<sequence>MATAGPTTEDQAKTTPVVAENDKKKNRGTVGLAFGVATAAIVFGLTLASGGAALSAAFLIKSLFVSSFVGLLFGAMAESIANGELKSSHRVMHVRKHHIGIPVPPPTKTRTTVYRTGPTPIIHHAKPTATVTKTTVLNTGPAKTYTPGHRSHTTTMRTTATQPTTMPSSKPHAAHRPAMRKSNHG</sequence>
<proteinExistence type="predicted"/>
<evidence type="ECO:0000256" key="2">
    <source>
        <dbReference type="SAM" id="Phobius"/>
    </source>
</evidence>
<keyword evidence="5" id="KW-1185">Reference proteome</keyword>
<feature type="compositionally biased region" description="Low complexity" evidence="1">
    <location>
        <begin position="153"/>
        <end position="168"/>
    </location>
</feature>
<evidence type="ECO:0000313" key="5">
    <source>
        <dbReference type="Proteomes" id="UP000051494"/>
    </source>
</evidence>
<dbReference type="Proteomes" id="UP000051494">
    <property type="component" value="Unassembled WGS sequence"/>
</dbReference>
<keyword evidence="2" id="KW-0812">Transmembrane</keyword>
<dbReference type="RefSeq" id="WP_057622477.1">
    <property type="nucleotide sequence ID" value="NZ_LKHV02000001.1"/>
</dbReference>
<keyword evidence="2" id="KW-0472">Membrane</keyword>
<dbReference type="STRING" id="437022.CC99x_00065"/>
<feature type="compositionally biased region" description="Basic residues" evidence="1">
    <location>
        <begin position="172"/>
        <end position="185"/>
    </location>
</feature>
<reference evidence="4" key="3">
    <citation type="submission" date="2021-06" db="EMBL/GenBank/DDBJ databases">
        <title>Genomic Description and Analysis of Intracellular Bacteria, Candidatus Berkiella cookevillensis and Candidatus Berkiella aquae.</title>
        <authorList>
            <person name="Kidane D.T."/>
            <person name="Mehari Y.T."/>
            <person name="Rice F.C."/>
            <person name="Arivett B.A."/>
            <person name="Farone A.L."/>
            <person name="Berk S.G."/>
            <person name="Farone M.B."/>
        </authorList>
    </citation>
    <scope>NUCLEOTIDE SEQUENCE</scope>
    <source>
        <strain evidence="4">CC99</strain>
    </source>
</reference>
<feature type="region of interest" description="Disordered" evidence="1">
    <location>
        <begin position="138"/>
        <end position="185"/>
    </location>
</feature>
<reference evidence="4" key="2">
    <citation type="journal article" date="2016" name="Genome Announc.">
        <title>Draft Genome Sequences of Two Novel Amoeba-Resistant Intranuclear Bacteria, 'Candidatus Berkiella cookevillensis' and 'Candidatus Berkiella aquae'.</title>
        <authorList>
            <person name="Mehari Y.T."/>
            <person name="Arivett B.A."/>
            <person name="Farone A.L."/>
            <person name="Gunderson J.H."/>
            <person name="Farone M.B."/>
        </authorList>
    </citation>
    <scope>NUCLEOTIDE SEQUENCE</scope>
    <source>
        <strain evidence="4">CC99</strain>
    </source>
</reference>
<feature type="transmembrane region" description="Helical" evidence="2">
    <location>
        <begin position="30"/>
        <end position="48"/>
    </location>
</feature>
<reference evidence="3" key="1">
    <citation type="submission" date="2015-09" db="EMBL/GenBank/DDBJ databases">
        <title>Draft Genome Sequences of Two Novel Amoeba-resistant Intranuclear Bacteria, Candidatus Berkiella cookevillensis and Candidatus Berkiella aquae.</title>
        <authorList>
            <person name="Mehari Y.T."/>
            <person name="Arivett B.A."/>
            <person name="Farone A.L."/>
            <person name="Gunderson J.H."/>
            <person name="Farone M.B."/>
        </authorList>
    </citation>
    <scope>NUCLEOTIDE SEQUENCE [LARGE SCALE GENOMIC DNA]</scope>
    <source>
        <strain evidence="3">CC99</strain>
    </source>
</reference>
<feature type="region of interest" description="Disordered" evidence="1">
    <location>
        <begin position="1"/>
        <end position="21"/>
    </location>
</feature>
<dbReference type="AlphaFoldDB" id="A0A0Q9YSC0"/>
<protein>
    <submittedName>
        <fullName evidence="3">Uncharacterized protein</fullName>
    </submittedName>
</protein>